<organism evidence="2 3">
    <name type="scientific">Chenggangzhangella methanolivorans</name>
    <dbReference type="NCBI Taxonomy" id="1437009"/>
    <lineage>
        <taxon>Bacteria</taxon>
        <taxon>Pseudomonadati</taxon>
        <taxon>Pseudomonadota</taxon>
        <taxon>Alphaproteobacteria</taxon>
        <taxon>Hyphomicrobiales</taxon>
        <taxon>Methylopilaceae</taxon>
        <taxon>Chenggangzhangella</taxon>
    </lineage>
</organism>
<evidence type="ECO:0000313" key="3">
    <source>
        <dbReference type="Proteomes" id="UP000825701"/>
    </source>
</evidence>
<evidence type="ECO:0000256" key="1">
    <source>
        <dbReference type="SAM" id="MobiDB-lite"/>
    </source>
</evidence>
<keyword evidence="3" id="KW-1185">Reference proteome</keyword>
<feature type="region of interest" description="Disordered" evidence="1">
    <location>
        <begin position="213"/>
        <end position="266"/>
    </location>
</feature>
<sequence>MNGHEISDERLAALADGELPEAEAASLRARIVEDVDLAERYALFVETRELLAPEPSAEADEGLDRLAAALRGASAAEQPAAPRRFGVIEGGGASQPAAAPASAPAARPAPRFRVAAPALAACLALAVGGALGFSVGRSGTTTGTAGGIAAISGAPAADVALASALEKTPSGERLAWTDDGAKLKGAVSVVSTHRLGDGRLCREYEISVEAATGRSSGSAAALRPAAGRPRRWRAAPAGRTTRPHRGERHRRRDRAPRRRGRSAAGR</sequence>
<dbReference type="EMBL" id="CP081869">
    <property type="protein sequence ID" value="QZN99026.1"/>
    <property type="molecule type" value="Genomic_DNA"/>
</dbReference>
<accession>A0A9E6UK99</accession>
<protein>
    <recommendedName>
        <fullName evidence="4">Anti sigma-E protein RseA N-terminal domain-containing protein</fullName>
    </recommendedName>
</protein>
<proteinExistence type="predicted"/>
<reference evidence="2" key="1">
    <citation type="submission" date="2021-08" db="EMBL/GenBank/DDBJ databases">
        <authorList>
            <person name="Zhang H."/>
            <person name="Xu M."/>
            <person name="Yu Z."/>
            <person name="Yang L."/>
            <person name="Cai Y."/>
        </authorList>
    </citation>
    <scope>NUCLEOTIDE SEQUENCE</scope>
    <source>
        <strain evidence="2">CHL1</strain>
    </source>
</reference>
<feature type="compositionally biased region" description="Basic residues" evidence="1">
    <location>
        <begin position="241"/>
        <end position="266"/>
    </location>
</feature>
<evidence type="ECO:0008006" key="4">
    <source>
        <dbReference type="Google" id="ProtNLM"/>
    </source>
</evidence>
<dbReference type="RefSeq" id="WP_261402048.1">
    <property type="nucleotide sequence ID" value="NZ_CP081869.1"/>
</dbReference>
<dbReference type="Proteomes" id="UP000825701">
    <property type="component" value="Chromosome"/>
</dbReference>
<name>A0A9E6UK99_9HYPH</name>
<evidence type="ECO:0000313" key="2">
    <source>
        <dbReference type="EMBL" id="QZN99026.1"/>
    </source>
</evidence>
<dbReference type="KEGG" id="cmet:K6K41_19445"/>
<dbReference type="AlphaFoldDB" id="A0A9E6UK99"/>
<feature type="compositionally biased region" description="Low complexity" evidence="1">
    <location>
        <begin position="213"/>
        <end position="227"/>
    </location>
</feature>
<gene>
    <name evidence="2" type="ORF">K6K41_19445</name>
</gene>